<dbReference type="RefSeq" id="WP_255036176.1">
    <property type="nucleotide sequence ID" value="NZ_RJUF01000009.1"/>
</dbReference>
<protein>
    <submittedName>
        <fullName evidence="1">Uncharacterized protein</fullName>
    </submittedName>
</protein>
<gene>
    <name evidence="1" type="ORF">EGI31_05560</name>
</gene>
<accession>A0AAE3KRP1</accession>
<organism evidence="1 2">
    <name type="scientific">Lacihabitans soyangensis</name>
    <dbReference type="NCBI Taxonomy" id="869394"/>
    <lineage>
        <taxon>Bacteria</taxon>
        <taxon>Pseudomonadati</taxon>
        <taxon>Bacteroidota</taxon>
        <taxon>Cytophagia</taxon>
        <taxon>Cytophagales</taxon>
        <taxon>Leadbetterellaceae</taxon>
        <taxon>Lacihabitans</taxon>
    </lineage>
</organism>
<evidence type="ECO:0000313" key="2">
    <source>
        <dbReference type="Proteomes" id="UP001204144"/>
    </source>
</evidence>
<dbReference type="EMBL" id="RJUF01000009">
    <property type="protein sequence ID" value="MCP9762412.1"/>
    <property type="molecule type" value="Genomic_DNA"/>
</dbReference>
<reference evidence="1 2" key="1">
    <citation type="submission" date="2018-11" db="EMBL/GenBank/DDBJ databases">
        <title>Novel bacteria species description.</title>
        <authorList>
            <person name="Han J.-H."/>
        </authorList>
    </citation>
    <scope>NUCLEOTIDE SEQUENCE [LARGE SCALE GENOMIC DNA]</scope>
    <source>
        <strain evidence="1 2">KCTC23259</strain>
    </source>
</reference>
<name>A0AAE3KRP1_9BACT</name>
<keyword evidence="2" id="KW-1185">Reference proteome</keyword>
<proteinExistence type="predicted"/>
<dbReference type="Proteomes" id="UP001204144">
    <property type="component" value="Unassembled WGS sequence"/>
</dbReference>
<evidence type="ECO:0000313" key="1">
    <source>
        <dbReference type="EMBL" id="MCP9762412.1"/>
    </source>
</evidence>
<comment type="caution">
    <text evidence="1">The sequence shown here is derived from an EMBL/GenBank/DDBJ whole genome shotgun (WGS) entry which is preliminary data.</text>
</comment>
<sequence>MKKVVSYTIGWDTKAKEGYLTAVDEEQVSHAFGQLSQEEFRILYDLLKEDKVFIDNNHWFVSGWETKHPKSHDKNQLPPKQ</sequence>
<dbReference type="AlphaFoldDB" id="A0AAE3KRP1"/>